<dbReference type="GO" id="GO:0004735">
    <property type="term" value="F:pyrroline-5-carboxylate reductase activity"/>
    <property type="evidence" value="ECO:0007669"/>
    <property type="project" value="UniProtKB-UniRule"/>
</dbReference>
<keyword evidence="7 9" id="KW-0560">Oxidoreductase</keyword>
<dbReference type="Pfam" id="PF14748">
    <property type="entry name" value="P5CR_dimer"/>
    <property type="match status" value="1"/>
</dbReference>
<evidence type="ECO:0000256" key="3">
    <source>
        <dbReference type="ARBA" id="ARBA00022490"/>
    </source>
</evidence>
<evidence type="ECO:0000256" key="6">
    <source>
        <dbReference type="ARBA" id="ARBA00022857"/>
    </source>
</evidence>
<evidence type="ECO:0000256" key="11">
    <source>
        <dbReference type="PIRSR" id="PIRSR000193-1"/>
    </source>
</evidence>
<keyword evidence="6 9" id="KW-0521">NADP</keyword>
<dbReference type="InterPro" id="IPR036291">
    <property type="entry name" value="NAD(P)-bd_dom_sf"/>
</dbReference>
<proteinExistence type="inferred from homology"/>
<evidence type="ECO:0000256" key="10">
    <source>
        <dbReference type="NCBIfam" id="TIGR00112"/>
    </source>
</evidence>
<feature type="binding site" evidence="11">
    <location>
        <begin position="8"/>
        <end position="13"/>
    </location>
    <ligand>
        <name>NADP(+)</name>
        <dbReference type="ChEBI" id="CHEBI:58349"/>
    </ligand>
</feature>
<dbReference type="PIRSF" id="PIRSF000193">
    <property type="entry name" value="Pyrrol-5-carb_rd"/>
    <property type="match status" value="1"/>
</dbReference>
<comment type="catalytic activity">
    <reaction evidence="9">
        <text>L-proline + NAD(+) = (S)-1-pyrroline-5-carboxylate + NADH + 2 H(+)</text>
        <dbReference type="Rhea" id="RHEA:14105"/>
        <dbReference type="ChEBI" id="CHEBI:15378"/>
        <dbReference type="ChEBI" id="CHEBI:17388"/>
        <dbReference type="ChEBI" id="CHEBI:57540"/>
        <dbReference type="ChEBI" id="CHEBI:57945"/>
        <dbReference type="ChEBI" id="CHEBI:60039"/>
        <dbReference type="EC" id="1.5.1.2"/>
    </reaction>
</comment>
<dbReference type="Gene3D" id="3.40.50.720">
    <property type="entry name" value="NAD(P)-binding Rossmann-like Domain"/>
    <property type="match status" value="1"/>
</dbReference>
<dbReference type="NCBIfam" id="TIGR00112">
    <property type="entry name" value="proC"/>
    <property type="match status" value="1"/>
</dbReference>
<reference evidence="15 16" key="1">
    <citation type="submission" date="2015-11" db="EMBL/GenBank/DDBJ databases">
        <title>Genome Sequence of Bacillus simplex strain VanAntwerpen2.</title>
        <authorList>
            <person name="Couger M.B."/>
        </authorList>
    </citation>
    <scope>NUCLEOTIDE SEQUENCE [LARGE SCALE GENOMIC DNA]</scope>
    <source>
        <strain evidence="15 16">VanAntwerpen02</strain>
    </source>
</reference>
<name>A0A109MVP9_9BACI</name>
<dbReference type="PROSITE" id="PS00521">
    <property type="entry name" value="P5CR"/>
    <property type="match status" value="1"/>
</dbReference>
<evidence type="ECO:0000256" key="5">
    <source>
        <dbReference type="ARBA" id="ARBA00022650"/>
    </source>
</evidence>
<feature type="domain" description="Pyrroline-5-carboxylate reductase catalytic N-terminal" evidence="13">
    <location>
        <begin position="4"/>
        <end position="97"/>
    </location>
</feature>
<evidence type="ECO:0000256" key="1">
    <source>
        <dbReference type="ARBA" id="ARBA00004496"/>
    </source>
</evidence>
<dbReference type="InterPro" id="IPR028939">
    <property type="entry name" value="P5C_Rdtase_cat_N"/>
</dbReference>
<gene>
    <name evidence="9" type="primary">proC</name>
    <name evidence="15" type="ORF">AS888_24200</name>
</gene>
<dbReference type="GO" id="GO:0055129">
    <property type="term" value="P:L-proline biosynthetic process"/>
    <property type="evidence" value="ECO:0007669"/>
    <property type="project" value="UniProtKB-UniRule"/>
</dbReference>
<dbReference type="EMBL" id="LNNH01000032">
    <property type="protein sequence ID" value="KWW16533.1"/>
    <property type="molecule type" value="Genomic_DNA"/>
</dbReference>
<dbReference type="HAMAP" id="MF_01925">
    <property type="entry name" value="P5C_reductase"/>
    <property type="match status" value="1"/>
</dbReference>
<dbReference type="GO" id="GO:0005737">
    <property type="term" value="C:cytoplasm"/>
    <property type="evidence" value="ECO:0007669"/>
    <property type="project" value="UniProtKB-SubCell"/>
</dbReference>
<dbReference type="Gene3D" id="1.10.3730.10">
    <property type="entry name" value="ProC C-terminal domain-like"/>
    <property type="match status" value="1"/>
</dbReference>
<protein>
    <recommendedName>
        <fullName evidence="9 10">Pyrroline-5-carboxylate reductase</fullName>
        <shortName evidence="9">P5C reductase</shortName>
        <shortName evidence="9">P5CR</shortName>
        <ecNumber evidence="9 10">1.5.1.2</ecNumber>
    </recommendedName>
    <alternativeName>
        <fullName evidence="9">PCA reductase</fullName>
    </alternativeName>
</protein>
<dbReference type="SUPFAM" id="SSF48179">
    <property type="entry name" value="6-phosphogluconate dehydrogenase C-terminal domain-like"/>
    <property type="match status" value="1"/>
</dbReference>
<keyword evidence="4 9" id="KW-0028">Amino-acid biosynthesis</keyword>
<dbReference type="PANTHER" id="PTHR11645:SF0">
    <property type="entry name" value="PYRROLINE-5-CARBOXYLATE REDUCTASE 3"/>
    <property type="match status" value="1"/>
</dbReference>
<comment type="caution">
    <text evidence="15">The sequence shown here is derived from an EMBL/GenBank/DDBJ whole genome shotgun (WGS) entry which is preliminary data.</text>
</comment>
<dbReference type="FunFam" id="3.40.50.720:FF:000190">
    <property type="entry name" value="Pyrroline-5-carboxylate reductase"/>
    <property type="match status" value="1"/>
</dbReference>
<dbReference type="InterPro" id="IPR008927">
    <property type="entry name" value="6-PGluconate_DH-like_C_sf"/>
</dbReference>
<keyword evidence="3 9" id="KW-0963">Cytoplasm</keyword>
<dbReference type="InterPro" id="IPR053790">
    <property type="entry name" value="P5CR-like_CS"/>
</dbReference>
<dbReference type="AlphaFoldDB" id="A0A109MVP9"/>
<comment type="subcellular location">
    <subcellularLocation>
        <location evidence="1 9">Cytoplasm</location>
    </subcellularLocation>
</comment>
<comment type="similarity">
    <text evidence="2 9 12">Belongs to the pyrroline-5-carboxylate reductase family.</text>
</comment>
<comment type="catalytic activity">
    <reaction evidence="9 12">
        <text>L-proline + NADP(+) = (S)-1-pyrroline-5-carboxylate + NADPH + 2 H(+)</text>
        <dbReference type="Rhea" id="RHEA:14109"/>
        <dbReference type="ChEBI" id="CHEBI:15378"/>
        <dbReference type="ChEBI" id="CHEBI:17388"/>
        <dbReference type="ChEBI" id="CHEBI:57783"/>
        <dbReference type="ChEBI" id="CHEBI:58349"/>
        <dbReference type="ChEBI" id="CHEBI:60039"/>
        <dbReference type="EC" id="1.5.1.2"/>
    </reaction>
</comment>
<evidence type="ECO:0000256" key="4">
    <source>
        <dbReference type="ARBA" id="ARBA00022605"/>
    </source>
</evidence>
<comment type="function">
    <text evidence="8 9">Catalyzes the reduction of 1-pyrroline-5-carboxylate (PCA) to L-proline.</text>
</comment>
<evidence type="ECO:0000256" key="2">
    <source>
        <dbReference type="ARBA" id="ARBA00005525"/>
    </source>
</evidence>
<evidence type="ECO:0000313" key="15">
    <source>
        <dbReference type="EMBL" id="KWW16533.1"/>
    </source>
</evidence>
<dbReference type="SUPFAM" id="SSF51735">
    <property type="entry name" value="NAD(P)-binding Rossmann-fold domains"/>
    <property type="match status" value="1"/>
</dbReference>
<dbReference type="Proteomes" id="UP000064189">
    <property type="component" value="Unassembled WGS sequence"/>
</dbReference>
<evidence type="ECO:0000256" key="7">
    <source>
        <dbReference type="ARBA" id="ARBA00023002"/>
    </source>
</evidence>
<keyword evidence="5 9" id="KW-0641">Proline biosynthesis</keyword>
<evidence type="ECO:0000256" key="12">
    <source>
        <dbReference type="RuleBase" id="RU003903"/>
    </source>
</evidence>
<feature type="domain" description="Pyrroline-5-carboxylate reductase dimerisation" evidence="14">
    <location>
        <begin position="162"/>
        <end position="264"/>
    </location>
</feature>
<feature type="binding site" evidence="11">
    <location>
        <position position="36"/>
    </location>
    <ligand>
        <name>NADP(+)</name>
        <dbReference type="ChEBI" id="CHEBI:58349"/>
    </ligand>
</feature>
<accession>A0A109MVP9</accession>
<sequence length="268" mass="28375">MNEKIGFIGCGKMGEAMLEGMLLAEVVSPDRIMVSTASLESMTKITTKHKVKGTIDNEEVAEFADILFLGIQPAMHKQVLEQVKGHVKGSTVIITMAAGINISLIENSFEGKVKVVRTMPNTPSLVGEGLTAISINDEITDDDIANVTALLNSFGKTEILHENLMDAVPAISGSSPAYVYMFIEALADGGVRDGIPRKQAYRMAAQAVMGAAKMVLETERHPAALKDDVCTPGGSTIAAVAALEEAQLRSGILQAMKACTDKAKGIGK</sequence>
<dbReference type="UniPathway" id="UPA00098">
    <property type="reaction ID" value="UER00361"/>
</dbReference>
<organism evidence="15 16">
    <name type="scientific">Peribacillus simplex</name>
    <dbReference type="NCBI Taxonomy" id="1478"/>
    <lineage>
        <taxon>Bacteria</taxon>
        <taxon>Bacillati</taxon>
        <taxon>Bacillota</taxon>
        <taxon>Bacilli</taxon>
        <taxon>Bacillales</taxon>
        <taxon>Bacillaceae</taxon>
        <taxon>Peribacillus</taxon>
    </lineage>
</organism>
<evidence type="ECO:0000259" key="13">
    <source>
        <dbReference type="Pfam" id="PF03807"/>
    </source>
</evidence>
<dbReference type="RefSeq" id="WP_061143267.1">
    <property type="nucleotide sequence ID" value="NZ_LNNH01000032.1"/>
</dbReference>
<evidence type="ECO:0000313" key="16">
    <source>
        <dbReference type="Proteomes" id="UP000064189"/>
    </source>
</evidence>
<dbReference type="Pfam" id="PF03807">
    <property type="entry name" value="F420_oxidored"/>
    <property type="match status" value="1"/>
</dbReference>
<evidence type="ECO:0000256" key="8">
    <source>
        <dbReference type="ARBA" id="ARBA00058118"/>
    </source>
</evidence>
<dbReference type="EC" id="1.5.1.2" evidence="9 10"/>
<dbReference type="InterPro" id="IPR029036">
    <property type="entry name" value="P5CR_dimer"/>
</dbReference>
<dbReference type="FunFam" id="1.10.3730.10:FF:000001">
    <property type="entry name" value="Pyrroline-5-carboxylate reductase"/>
    <property type="match status" value="1"/>
</dbReference>
<dbReference type="InterPro" id="IPR000304">
    <property type="entry name" value="Pyrroline-COOH_reductase"/>
</dbReference>
<evidence type="ECO:0000259" key="14">
    <source>
        <dbReference type="Pfam" id="PF14748"/>
    </source>
</evidence>
<keyword evidence="16" id="KW-1185">Reference proteome</keyword>
<evidence type="ECO:0000256" key="9">
    <source>
        <dbReference type="HAMAP-Rule" id="MF_01925"/>
    </source>
</evidence>
<dbReference type="PANTHER" id="PTHR11645">
    <property type="entry name" value="PYRROLINE-5-CARBOXYLATE REDUCTASE"/>
    <property type="match status" value="1"/>
</dbReference>
<comment type="pathway">
    <text evidence="9 12">Amino-acid biosynthesis; L-proline biosynthesis; L-proline from L-glutamate 5-semialdehyde: step 1/1.</text>
</comment>
<feature type="binding site" evidence="11">
    <location>
        <position position="57"/>
    </location>
    <ligand>
        <name>NADPH</name>
        <dbReference type="ChEBI" id="CHEBI:57783"/>
    </ligand>
</feature>